<keyword evidence="6" id="KW-1185">Reference proteome</keyword>
<dbReference type="Proteomes" id="UP000248405">
    <property type="component" value="Unassembled WGS sequence"/>
</dbReference>
<dbReference type="EMBL" id="KZ821632">
    <property type="protein sequence ID" value="PYH66770.1"/>
    <property type="molecule type" value="Genomic_DNA"/>
</dbReference>
<dbReference type="GO" id="GO:0051286">
    <property type="term" value="C:cell tip"/>
    <property type="evidence" value="ECO:0007669"/>
    <property type="project" value="TreeGrafter"/>
</dbReference>
<feature type="coiled-coil region" evidence="2">
    <location>
        <begin position="175"/>
        <end position="245"/>
    </location>
</feature>
<dbReference type="GeneID" id="37211739"/>
<dbReference type="InterPro" id="IPR009449">
    <property type="entry name" value="Sec2_N"/>
</dbReference>
<dbReference type="PANTHER" id="PTHR14430:SF4">
    <property type="entry name" value="GDP_GTP EXCHANGE FACTOR SEC2 N-TERMINAL DOMAIN-CONTAINING PROTEIN"/>
    <property type="match status" value="1"/>
</dbReference>
<evidence type="ECO:0000256" key="2">
    <source>
        <dbReference type="SAM" id="Coils"/>
    </source>
</evidence>
<protein>
    <recommendedName>
        <fullName evidence="4">GDP/GTP exchange factor Sec2 N-terminal domain-containing protein</fullName>
    </recommendedName>
</protein>
<proteinExistence type="predicted"/>
<dbReference type="AlphaFoldDB" id="A0A319B8Q3"/>
<accession>A0A319B8Q3</accession>
<dbReference type="PANTHER" id="PTHR14430">
    <property type="entry name" value="RABIN3-RELATED"/>
    <property type="match status" value="1"/>
</dbReference>
<evidence type="ECO:0000259" key="4">
    <source>
        <dbReference type="Pfam" id="PF06428"/>
    </source>
</evidence>
<dbReference type="GO" id="GO:0070319">
    <property type="term" value="C:Golgi to plasma membrane transport vesicle"/>
    <property type="evidence" value="ECO:0007669"/>
    <property type="project" value="TreeGrafter"/>
</dbReference>
<dbReference type="SUPFAM" id="SSF144284">
    <property type="entry name" value="Sec2 N-terminal region"/>
    <property type="match status" value="1"/>
</dbReference>
<feature type="compositionally biased region" description="Polar residues" evidence="3">
    <location>
        <begin position="90"/>
        <end position="131"/>
    </location>
</feature>
<evidence type="ECO:0000313" key="6">
    <source>
        <dbReference type="Proteomes" id="UP000248405"/>
    </source>
</evidence>
<feature type="domain" description="GDP/GTP exchange factor Sec2 N-terminal" evidence="4">
    <location>
        <begin position="162"/>
        <end position="244"/>
    </location>
</feature>
<evidence type="ECO:0000313" key="5">
    <source>
        <dbReference type="EMBL" id="PYH66770.1"/>
    </source>
</evidence>
<feature type="region of interest" description="Disordered" evidence="3">
    <location>
        <begin position="88"/>
        <end position="161"/>
    </location>
</feature>
<dbReference type="GO" id="GO:0005085">
    <property type="term" value="F:guanyl-nucleotide exchange factor activity"/>
    <property type="evidence" value="ECO:0007669"/>
    <property type="project" value="InterPro"/>
</dbReference>
<dbReference type="GO" id="GO:0006887">
    <property type="term" value="P:exocytosis"/>
    <property type="evidence" value="ECO:0007669"/>
    <property type="project" value="TreeGrafter"/>
</dbReference>
<gene>
    <name evidence="5" type="ORF">BO88DRAFT_406447</name>
</gene>
<dbReference type="RefSeq" id="XP_025560564.1">
    <property type="nucleotide sequence ID" value="XM_025707147.1"/>
</dbReference>
<reference evidence="5" key="1">
    <citation type="submission" date="2016-12" db="EMBL/GenBank/DDBJ databases">
        <title>The genomes of Aspergillus section Nigri reveals drivers in fungal speciation.</title>
        <authorList>
            <consortium name="DOE Joint Genome Institute"/>
            <person name="Vesth T.C."/>
            <person name="Nybo J."/>
            <person name="Theobald S."/>
            <person name="Brandl J."/>
            <person name="Frisvad J.C."/>
            <person name="Nielsen K.F."/>
            <person name="Lyhne E.K."/>
            <person name="Kogle M.E."/>
            <person name="Kuo A."/>
            <person name="Riley R."/>
            <person name="Clum A."/>
            <person name="Nolan M."/>
            <person name="Lipzen A."/>
            <person name="Salamov A."/>
            <person name="Henrissat B."/>
            <person name="Wiebenga A."/>
            <person name="De Vries R.P."/>
            <person name="Grigoriev I.V."/>
            <person name="Mortensen U.H."/>
            <person name="Andersen M.R."/>
            <person name="Baker S.E."/>
        </authorList>
    </citation>
    <scope>NUCLEOTIDE SEQUENCE [LARGE SCALE GENOMIC DNA]</scope>
    <source>
        <strain evidence="5">CBS 113365</strain>
    </source>
</reference>
<dbReference type="OrthoDB" id="5560525at2759"/>
<name>A0A319B8Q3_ASPVC</name>
<dbReference type="Gene3D" id="6.10.140.910">
    <property type="match status" value="1"/>
</dbReference>
<organism evidence="5 6">
    <name type="scientific">Aspergillus vadensis (strain CBS 113365 / IMI 142717 / IBT 24658)</name>
    <dbReference type="NCBI Taxonomy" id="1448311"/>
    <lineage>
        <taxon>Eukaryota</taxon>
        <taxon>Fungi</taxon>
        <taxon>Dikarya</taxon>
        <taxon>Ascomycota</taxon>
        <taxon>Pezizomycotina</taxon>
        <taxon>Eurotiomycetes</taxon>
        <taxon>Eurotiomycetidae</taxon>
        <taxon>Eurotiales</taxon>
        <taxon>Aspergillaceae</taxon>
        <taxon>Aspergillus</taxon>
        <taxon>Aspergillus subgen. Circumdati</taxon>
    </lineage>
</organism>
<dbReference type="InterPro" id="IPR040351">
    <property type="entry name" value="RAB3IL/RAB3IP/Sec2"/>
</dbReference>
<evidence type="ECO:0000256" key="1">
    <source>
        <dbReference type="ARBA" id="ARBA00023054"/>
    </source>
</evidence>
<dbReference type="Pfam" id="PF06428">
    <property type="entry name" value="Sec2p"/>
    <property type="match status" value="1"/>
</dbReference>
<keyword evidence="1 2" id="KW-0175">Coiled coil</keyword>
<evidence type="ECO:0000256" key="3">
    <source>
        <dbReference type="SAM" id="MobiDB-lite"/>
    </source>
</evidence>
<sequence>MSTTTTTTALTSTTLIGTLPSMAGAAALVSGKVCPTCGQDGFLAAGQSTNDTRRRAKDLEGQVNALNLQAMQMAEKLAAYEEEIRRLRAQPSSRNNTSVSSTASTQIDRSQSPTHLQTSPKSQPGRLSTLASFLPNRRPSATSTTQAQPVASPPPPEPVQPITTQEETVELQNALNREQSLRKAAESQLSQASTELEELTAQLFSQANEMVAQERKARARLEERVAVLERRDVEKRARLERLEKAMARVERIRAMVG</sequence>